<evidence type="ECO:0000313" key="2">
    <source>
        <dbReference type="EMBL" id="KAE8378701.1"/>
    </source>
</evidence>
<proteinExistence type="predicted"/>
<reference evidence="2 3" key="1">
    <citation type="submission" date="2019-04" db="EMBL/GenBank/DDBJ databases">
        <title>Friends and foes A comparative genomics studyof 23 Aspergillus species from section Flavi.</title>
        <authorList>
            <consortium name="DOE Joint Genome Institute"/>
            <person name="Kjaerbolling I."/>
            <person name="Vesth T."/>
            <person name="Frisvad J.C."/>
            <person name="Nybo J.L."/>
            <person name="Theobald S."/>
            <person name="Kildgaard S."/>
            <person name="Isbrandt T."/>
            <person name="Kuo A."/>
            <person name="Sato A."/>
            <person name="Lyhne E.K."/>
            <person name="Kogle M.E."/>
            <person name="Wiebenga A."/>
            <person name="Kun R.S."/>
            <person name="Lubbers R.J."/>
            <person name="Makela M.R."/>
            <person name="Barry K."/>
            <person name="Chovatia M."/>
            <person name="Clum A."/>
            <person name="Daum C."/>
            <person name="Haridas S."/>
            <person name="He G."/>
            <person name="LaButti K."/>
            <person name="Lipzen A."/>
            <person name="Mondo S."/>
            <person name="Riley R."/>
            <person name="Salamov A."/>
            <person name="Simmons B.A."/>
            <person name="Magnuson J.K."/>
            <person name="Henrissat B."/>
            <person name="Mortensen U.H."/>
            <person name="Larsen T.O."/>
            <person name="Devries R.P."/>
            <person name="Grigoriev I.V."/>
            <person name="Machida M."/>
            <person name="Baker S.E."/>
            <person name="Andersen M.R."/>
        </authorList>
    </citation>
    <scope>NUCLEOTIDE SEQUENCE [LARGE SCALE GENOMIC DNA]</scope>
    <source>
        <strain evidence="2 3">IBT 29228</strain>
    </source>
</reference>
<evidence type="ECO:0000256" key="1">
    <source>
        <dbReference type="SAM" id="Phobius"/>
    </source>
</evidence>
<feature type="transmembrane region" description="Helical" evidence="1">
    <location>
        <begin position="98"/>
        <end position="122"/>
    </location>
</feature>
<organism evidence="2 3">
    <name type="scientific">Aspergillus bertholletiae</name>
    <dbReference type="NCBI Taxonomy" id="1226010"/>
    <lineage>
        <taxon>Eukaryota</taxon>
        <taxon>Fungi</taxon>
        <taxon>Dikarya</taxon>
        <taxon>Ascomycota</taxon>
        <taxon>Pezizomycotina</taxon>
        <taxon>Eurotiomycetes</taxon>
        <taxon>Eurotiomycetidae</taxon>
        <taxon>Eurotiales</taxon>
        <taxon>Aspergillaceae</taxon>
        <taxon>Aspergillus</taxon>
        <taxon>Aspergillus subgen. Circumdati</taxon>
    </lineage>
</organism>
<keyword evidence="1" id="KW-0472">Membrane</keyword>
<keyword evidence="3" id="KW-1185">Reference proteome</keyword>
<dbReference type="AlphaFoldDB" id="A0A5N7BAD8"/>
<evidence type="ECO:0000313" key="3">
    <source>
        <dbReference type="Proteomes" id="UP000326198"/>
    </source>
</evidence>
<keyword evidence="1" id="KW-1133">Transmembrane helix</keyword>
<gene>
    <name evidence="2" type="ORF">BDV26DRAFT_184527</name>
</gene>
<dbReference type="Proteomes" id="UP000326198">
    <property type="component" value="Unassembled WGS sequence"/>
</dbReference>
<protein>
    <submittedName>
        <fullName evidence="2">Uncharacterized protein</fullName>
    </submittedName>
</protein>
<feature type="transmembrane region" description="Helical" evidence="1">
    <location>
        <begin position="12"/>
        <end position="32"/>
    </location>
</feature>
<keyword evidence="1" id="KW-0812">Transmembrane</keyword>
<sequence length="170" mass="19341">MDTFRYKGAHHLFLQVCFAGLAIQSVCTAIVYSNEVLGFVSYVYHLGIWQHDWGRRSLRVRAFASLSTVLIIIEVFLGVALISLTVPEATASYRKAGILEWIIVFLGTIYLWLFCGFLDRYILPPWTVYHRTIPLTIKSEQILTATSQACFTVPQYRKKMPRCLGGCGVR</sequence>
<dbReference type="EMBL" id="ML736204">
    <property type="protein sequence ID" value="KAE8378701.1"/>
    <property type="molecule type" value="Genomic_DNA"/>
</dbReference>
<feature type="transmembrane region" description="Helical" evidence="1">
    <location>
        <begin position="62"/>
        <end position="86"/>
    </location>
</feature>
<dbReference type="OrthoDB" id="10032492at2759"/>
<name>A0A5N7BAD8_9EURO</name>
<accession>A0A5N7BAD8</accession>